<dbReference type="InterPro" id="IPR024634">
    <property type="entry name" value="Internalin_N"/>
</dbReference>
<dbReference type="SMART" id="SM00365">
    <property type="entry name" value="LRR_SD22"/>
    <property type="match status" value="2"/>
</dbReference>
<dbReference type="RefSeq" id="WP_092654168.1">
    <property type="nucleotide sequence ID" value="NZ_FOHA01000029.1"/>
</dbReference>
<dbReference type="Gene3D" id="1.10.8.390">
    <property type="entry name" value="Internalin N-terminal Cap domain-like"/>
    <property type="match status" value="1"/>
</dbReference>
<dbReference type="Pfam" id="PF23598">
    <property type="entry name" value="LRR_14"/>
    <property type="match status" value="1"/>
</dbReference>
<evidence type="ECO:0000256" key="1">
    <source>
        <dbReference type="ARBA" id="ARBA00022614"/>
    </source>
</evidence>
<evidence type="ECO:0000256" key="3">
    <source>
        <dbReference type="SAM" id="MobiDB-lite"/>
    </source>
</evidence>
<dbReference type="PANTHER" id="PTHR48051:SF1">
    <property type="entry name" value="RAS SUPPRESSOR PROTEIN 1"/>
    <property type="match status" value="1"/>
</dbReference>
<dbReference type="InterPro" id="IPR003591">
    <property type="entry name" value="Leu-rich_rpt_typical-subtyp"/>
</dbReference>
<keyword evidence="1" id="KW-0433">Leucine-rich repeat</keyword>
<evidence type="ECO:0000259" key="5">
    <source>
        <dbReference type="Pfam" id="PF23598"/>
    </source>
</evidence>
<dbReference type="PANTHER" id="PTHR48051">
    <property type="match status" value="1"/>
</dbReference>
<dbReference type="InterPro" id="IPR050216">
    <property type="entry name" value="LRR_domain-containing"/>
</dbReference>
<keyword evidence="2" id="KW-0677">Repeat</keyword>
<dbReference type="AlphaFoldDB" id="A0A1H9UGK0"/>
<accession>A0A1H9UGK0</accession>
<dbReference type="Gene3D" id="3.80.10.10">
    <property type="entry name" value="Ribonuclease Inhibitor"/>
    <property type="match status" value="1"/>
</dbReference>
<protein>
    <submittedName>
        <fullName evidence="6">Leucine rich repeat-containing protein</fullName>
    </submittedName>
</protein>
<dbReference type="SUPFAM" id="SSF52058">
    <property type="entry name" value="L domain-like"/>
    <property type="match status" value="1"/>
</dbReference>
<dbReference type="InterPro" id="IPR032675">
    <property type="entry name" value="LRR_dom_sf"/>
</dbReference>
<feature type="region of interest" description="Disordered" evidence="3">
    <location>
        <begin position="157"/>
        <end position="177"/>
    </location>
</feature>
<sequence>MNKKQQKISALMVIIGLLLVSIRANTLLANYPIVPDLTIESMQQEGMMSKPFQLKIVDANVLDSKVWLPLPENISFIASQNEHGSVTYDATNHQLVIDWNNQEEENRYVTIELRASEAGSYEFQANVMREEESVASQPVAINIIEDAYEEEVEVPVENEQPEVVEEEHQKEPSAETQQKIENIEQPIIENEAAETRVGETDDPRIGLPIKDIFPDPMFAKQVARTLEKEITDPLTREDVETTTMIEVVRFEVTSIEGIDVFKNLENLYAAFNKIEAIPESIENLTELKLIDFYQNKIETIPESIGNLTKLEYLDLGSNFKIGSLPESIWSLTELKLLNISGMAITSISEDLGKLTKLDSLMFLGCPLTSLPKSIGKLNLTGKTLEESGQGTQRNTGNLAVDLTYLPSDAINQLNLAFPYLKFMSVVEEVVPGMKVQYLKLSLSRKDISVTIDEDSKWQELTQSKTLMGFLNTKDQFSTQDYLLDGYTNDQGEAIDIEDYVKNGQIIKSGVIHGKVRAAGSGVFPNNSDNALTDDSIKIELIKREVTLASAPSTISFGDSLTIGTENKTYPLKSFDAPLTIVDNRINKSPWTVSAKMTKELTSPNNKVLENSLHYRLNGEDNILNKTELNIYTQQNTSDEPFNISDTWLKDDLNGLFLEIKAGQALAEEYTGTIEWKLQDVPSNATE</sequence>
<evidence type="ECO:0000256" key="2">
    <source>
        <dbReference type="ARBA" id="ARBA00022737"/>
    </source>
</evidence>
<dbReference type="Pfam" id="PF12354">
    <property type="entry name" value="Internalin_N"/>
    <property type="match status" value="1"/>
</dbReference>
<dbReference type="OrthoDB" id="2190536at2"/>
<proteinExistence type="predicted"/>
<dbReference type="EMBL" id="FOHA01000029">
    <property type="protein sequence ID" value="SES08183.1"/>
    <property type="molecule type" value="Genomic_DNA"/>
</dbReference>
<organism evidence="6 7">
    <name type="scientific">Isobaculum melis</name>
    <dbReference type="NCBI Taxonomy" id="142588"/>
    <lineage>
        <taxon>Bacteria</taxon>
        <taxon>Bacillati</taxon>
        <taxon>Bacillota</taxon>
        <taxon>Bacilli</taxon>
        <taxon>Lactobacillales</taxon>
        <taxon>Carnobacteriaceae</taxon>
        <taxon>Isobaculum</taxon>
    </lineage>
</organism>
<reference evidence="6 7" key="1">
    <citation type="submission" date="2016-10" db="EMBL/GenBank/DDBJ databases">
        <authorList>
            <person name="de Groot N.N."/>
        </authorList>
    </citation>
    <scope>NUCLEOTIDE SEQUENCE [LARGE SCALE GENOMIC DNA]</scope>
    <source>
        <strain evidence="6 7">DSM 13760</strain>
    </source>
</reference>
<gene>
    <name evidence="6" type="ORF">SAMN04488559_1295</name>
</gene>
<dbReference type="GO" id="GO:0005737">
    <property type="term" value="C:cytoplasm"/>
    <property type="evidence" value="ECO:0007669"/>
    <property type="project" value="TreeGrafter"/>
</dbReference>
<feature type="domain" description="Disease resistance R13L4/SHOC-2-like LRR" evidence="5">
    <location>
        <begin position="272"/>
        <end position="361"/>
    </location>
</feature>
<dbReference type="Proteomes" id="UP000198948">
    <property type="component" value="Unassembled WGS sequence"/>
</dbReference>
<dbReference type="SMART" id="SM00369">
    <property type="entry name" value="LRR_TYP"/>
    <property type="match status" value="4"/>
</dbReference>
<evidence type="ECO:0000259" key="4">
    <source>
        <dbReference type="Pfam" id="PF12354"/>
    </source>
</evidence>
<dbReference type="InterPro" id="IPR055414">
    <property type="entry name" value="LRR_R13L4/SHOC2-like"/>
</dbReference>
<name>A0A1H9UGK0_9LACT</name>
<keyword evidence="7" id="KW-1185">Reference proteome</keyword>
<dbReference type="STRING" id="142588.SAMN04488559_1295"/>
<evidence type="ECO:0000313" key="6">
    <source>
        <dbReference type="EMBL" id="SES08183.1"/>
    </source>
</evidence>
<evidence type="ECO:0000313" key="7">
    <source>
        <dbReference type="Proteomes" id="UP000198948"/>
    </source>
</evidence>
<feature type="domain" description="Internalin N-terminal" evidence="4">
    <location>
        <begin position="208"/>
        <end position="239"/>
    </location>
</feature>